<reference evidence="1" key="1">
    <citation type="journal article" date="2021" name="Proc. Natl. Acad. Sci. U.S.A.">
        <title>A Catalog of Tens of Thousands of Viruses from Human Metagenomes Reveals Hidden Associations with Chronic Diseases.</title>
        <authorList>
            <person name="Tisza M.J."/>
            <person name="Buck C.B."/>
        </authorList>
    </citation>
    <scope>NUCLEOTIDE SEQUENCE</scope>
    <source>
        <strain evidence="1">Ctj3P51</strain>
    </source>
</reference>
<name>A0A8S5NQD5_9CAUD</name>
<dbReference type="EMBL" id="BK015217">
    <property type="protein sequence ID" value="DAD96432.1"/>
    <property type="molecule type" value="Genomic_DNA"/>
</dbReference>
<evidence type="ECO:0000313" key="1">
    <source>
        <dbReference type="EMBL" id="DAD96432.1"/>
    </source>
</evidence>
<sequence length="44" mass="5219">MYRTARHVETNSINRIIHERALRPALIFYLSEAFIYKAIQNLKG</sequence>
<protein>
    <submittedName>
        <fullName evidence="1">Uncharacterized protein</fullName>
    </submittedName>
</protein>
<proteinExistence type="predicted"/>
<organism evidence="1">
    <name type="scientific">Myoviridae sp. ctj3P51</name>
    <dbReference type="NCBI Taxonomy" id="2826687"/>
    <lineage>
        <taxon>Viruses</taxon>
        <taxon>Duplodnaviria</taxon>
        <taxon>Heunggongvirae</taxon>
        <taxon>Uroviricota</taxon>
        <taxon>Caudoviricetes</taxon>
    </lineage>
</organism>
<accession>A0A8S5NQD5</accession>